<dbReference type="SUPFAM" id="SSF51206">
    <property type="entry name" value="cAMP-binding domain-like"/>
    <property type="match status" value="1"/>
</dbReference>
<dbReference type="Proteomes" id="UP001457282">
    <property type="component" value="Unassembled WGS sequence"/>
</dbReference>
<dbReference type="GO" id="GO:0034220">
    <property type="term" value="P:monoatomic ion transmembrane transport"/>
    <property type="evidence" value="ECO:0007669"/>
    <property type="project" value="UniProtKB-KW"/>
</dbReference>
<keyword evidence="1" id="KW-0813">Transport</keyword>
<feature type="transmembrane region" description="Helical" evidence="3">
    <location>
        <begin position="108"/>
        <end position="128"/>
    </location>
</feature>
<evidence type="ECO:0000256" key="2">
    <source>
        <dbReference type="ARBA" id="ARBA00023303"/>
    </source>
</evidence>
<dbReference type="GO" id="GO:0016020">
    <property type="term" value="C:membrane"/>
    <property type="evidence" value="ECO:0007669"/>
    <property type="project" value="UniProtKB-SubCell"/>
</dbReference>
<evidence type="ECO:0000256" key="3">
    <source>
        <dbReference type="SAM" id="Phobius"/>
    </source>
</evidence>
<comment type="caution">
    <text evidence="4">The sequence shown here is derived from an EMBL/GenBank/DDBJ whole genome shotgun (WGS) entry which is preliminary data.</text>
</comment>
<name>A0AAW1W6R3_RUBAR</name>
<evidence type="ECO:0000313" key="4">
    <source>
        <dbReference type="EMBL" id="KAK9914513.1"/>
    </source>
</evidence>
<dbReference type="PANTHER" id="PTHR45651">
    <property type="entry name" value="CYCLIC NUCLEOTIDE-GATED ION CHANNEL 15-RELATED-RELATED"/>
    <property type="match status" value="1"/>
</dbReference>
<dbReference type="SUPFAM" id="SSF81324">
    <property type="entry name" value="Voltage-gated potassium channels"/>
    <property type="match status" value="1"/>
</dbReference>
<dbReference type="PANTHER" id="PTHR45651:SF68">
    <property type="entry name" value="ION TRANSPORT DOMAIN-CONTAINING PROTEIN"/>
    <property type="match status" value="1"/>
</dbReference>
<proteinExistence type="predicted"/>
<feature type="transmembrane region" description="Helical" evidence="3">
    <location>
        <begin position="249"/>
        <end position="266"/>
    </location>
</feature>
<keyword evidence="1" id="KW-0406">Ion transport</keyword>
<sequence>MASSEVALVVEEEKTQSSVVDDCSKLGTTATAKSATKYGGDTKTMRKWPSFNPIFNPKGKFLMIWKNVFVISCVVALLVDPLFLYIPITNQDMKCIGLDQNLKIVTLFLRSAVDLPCIVHIISQILAVSSQVSRRRRRQWRRFKLAEHALEMAKRISWLCPYLLIDILAILPIPQVVILILLTRTRGSKSLNARKFLNSLVIFQYVPRAFRMYRSCKEANKTERTQKSASTTDKTDPDNWNGYTLCLKVYKFILASHVFGALWYYFSAQREMDCWQYACGSEKEYEASTFDCDGNHTLKNVTFLNNLCPINIPNSTLFDFGIFLDVLQSGTMGSTDFPQKILQYFWWGLRSLSSFGQNLETSTYAWENLFALYISITGMILFLIYLNAILQKSLDGLSKKKEKEKTEKLSRKMKMKDVEVDLWLNRKGLPSNLKEVIMNFIQQKLEQNEDVEVENILSVLPSAHRKYITLYLRLAALKKVRMLQTMGVKLLKAKMLELRNKMIWEGGHYNPLFMATWAHKVSSIEKEIRRRRQGKRKHSIKSLNKLSINQGSASKKLQHIISKVMRDQLPSPVSALDRN</sequence>
<feature type="transmembrane region" description="Helical" evidence="3">
    <location>
        <begin position="162"/>
        <end position="182"/>
    </location>
</feature>
<keyword evidence="3" id="KW-0812">Transmembrane</keyword>
<accession>A0AAW1W6R3</accession>
<keyword evidence="3" id="KW-1133">Transmembrane helix</keyword>
<evidence type="ECO:0000256" key="1">
    <source>
        <dbReference type="ARBA" id="ARBA00023286"/>
    </source>
</evidence>
<protein>
    <submittedName>
        <fullName evidence="4">Uncharacterized protein</fullName>
    </submittedName>
</protein>
<keyword evidence="3" id="KW-0472">Membrane</keyword>
<reference evidence="4 5" key="1">
    <citation type="journal article" date="2023" name="G3 (Bethesda)">
        <title>A chromosome-length genome assembly and annotation of blackberry (Rubus argutus, cv. 'Hillquist').</title>
        <authorList>
            <person name="Bruna T."/>
            <person name="Aryal R."/>
            <person name="Dudchenko O."/>
            <person name="Sargent D.J."/>
            <person name="Mead D."/>
            <person name="Buti M."/>
            <person name="Cavallini A."/>
            <person name="Hytonen T."/>
            <person name="Andres J."/>
            <person name="Pham M."/>
            <person name="Weisz D."/>
            <person name="Mascagni F."/>
            <person name="Usai G."/>
            <person name="Natali L."/>
            <person name="Bassil N."/>
            <person name="Fernandez G.E."/>
            <person name="Lomsadze A."/>
            <person name="Armour M."/>
            <person name="Olukolu B."/>
            <person name="Poorten T."/>
            <person name="Britton C."/>
            <person name="Davik J."/>
            <person name="Ashrafi H."/>
            <person name="Aiden E.L."/>
            <person name="Borodovsky M."/>
            <person name="Worthington M."/>
        </authorList>
    </citation>
    <scope>NUCLEOTIDE SEQUENCE [LARGE SCALE GENOMIC DNA]</scope>
    <source>
        <strain evidence="4">PI 553951</strain>
    </source>
</reference>
<feature type="transmembrane region" description="Helical" evidence="3">
    <location>
        <begin position="68"/>
        <end position="88"/>
    </location>
</feature>
<keyword evidence="2" id="KW-0407">Ion channel</keyword>
<dbReference type="EMBL" id="JBEDUW010000007">
    <property type="protein sequence ID" value="KAK9914513.1"/>
    <property type="molecule type" value="Genomic_DNA"/>
</dbReference>
<dbReference type="InterPro" id="IPR018490">
    <property type="entry name" value="cNMP-bd_dom_sf"/>
</dbReference>
<organism evidence="4 5">
    <name type="scientific">Rubus argutus</name>
    <name type="common">Southern blackberry</name>
    <dbReference type="NCBI Taxonomy" id="59490"/>
    <lineage>
        <taxon>Eukaryota</taxon>
        <taxon>Viridiplantae</taxon>
        <taxon>Streptophyta</taxon>
        <taxon>Embryophyta</taxon>
        <taxon>Tracheophyta</taxon>
        <taxon>Spermatophyta</taxon>
        <taxon>Magnoliopsida</taxon>
        <taxon>eudicotyledons</taxon>
        <taxon>Gunneridae</taxon>
        <taxon>Pentapetalae</taxon>
        <taxon>rosids</taxon>
        <taxon>fabids</taxon>
        <taxon>Rosales</taxon>
        <taxon>Rosaceae</taxon>
        <taxon>Rosoideae</taxon>
        <taxon>Rosoideae incertae sedis</taxon>
        <taxon>Rubus</taxon>
    </lineage>
</organism>
<feature type="transmembrane region" description="Helical" evidence="3">
    <location>
        <begin position="370"/>
        <end position="390"/>
    </location>
</feature>
<dbReference type="AlphaFoldDB" id="A0AAW1W6R3"/>
<gene>
    <name evidence="4" type="ORF">M0R45_038287</name>
</gene>
<evidence type="ECO:0000313" key="5">
    <source>
        <dbReference type="Proteomes" id="UP001457282"/>
    </source>
</evidence>
<keyword evidence="1" id="KW-1071">Ligand-gated ion channel</keyword>
<keyword evidence="5" id="KW-1185">Reference proteome</keyword>